<name>A0A372ZTY6_9ACTN</name>
<keyword evidence="2" id="KW-1185">Reference proteome</keyword>
<organism evidence="1 2">
    <name type="scientific">Kitasatospora xanthocidica</name>
    <dbReference type="NCBI Taxonomy" id="83382"/>
    <lineage>
        <taxon>Bacteria</taxon>
        <taxon>Bacillati</taxon>
        <taxon>Actinomycetota</taxon>
        <taxon>Actinomycetes</taxon>
        <taxon>Kitasatosporales</taxon>
        <taxon>Streptomycetaceae</taxon>
        <taxon>Kitasatospora</taxon>
    </lineage>
</organism>
<evidence type="ECO:0008006" key="3">
    <source>
        <dbReference type="Google" id="ProtNLM"/>
    </source>
</evidence>
<dbReference type="Proteomes" id="UP000263377">
    <property type="component" value="Unassembled WGS sequence"/>
</dbReference>
<reference evidence="1 2" key="1">
    <citation type="submission" date="2018-08" db="EMBL/GenBank/DDBJ databases">
        <title>Diversity &amp; Physiological Properties of Lignin-Decomposing Actinobacteria from Soil.</title>
        <authorList>
            <person name="Roh S.G."/>
            <person name="Kim S.B."/>
        </authorList>
    </citation>
    <scope>NUCLEOTIDE SEQUENCE [LARGE SCALE GENOMIC DNA]</scope>
    <source>
        <strain evidence="1 2">MMS17-GH009</strain>
    </source>
</reference>
<evidence type="ECO:0000313" key="2">
    <source>
        <dbReference type="Proteomes" id="UP000263377"/>
    </source>
</evidence>
<proteinExistence type="predicted"/>
<dbReference type="AlphaFoldDB" id="A0A372ZTY6"/>
<protein>
    <recommendedName>
        <fullName evidence="3">4Fe-4S Wbl-type domain-containing protein</fullName>
    </recommendedName>
</protein>
<sequence>MFIALPDTDVFTPECYHDPLFSPAEGGWANKGDLIEMCTPVMPKCVPCPYRAMCIRQTRPHPSKFDGVAGGRLWLGGEVIGTVDGVDDLDLPLPGKPREICGSIAGHERHRVVGEQSCEPCRAAFDSPPQAEPETEPAQDQLILAIAA</sequence>
<gene>
    <name evidence="1" type="ORF">DR950_17750</name>
</gene>
<comment type="caution">
    <text evidence="1">The sequence shown here is derived from an EMBL/GenBank/DDBJ whole genome shotgun (WGS) entry which is preliminary data.</text>
</comment>
<dbReference type="RefSeq" id="WP_117487586.1">
    <property type="nucleotide sequence ID" value="NZ_QVIG01000001.1"/>
</dbReference>
<accession>A0A372ZTY6</accession>
<dbReference type="EMBL" id="QVIG01000001">
    <property type="protein sequence ID" value="RGD59388.1"/>
    <property type="molecule type" value="Genomic_DNA"/>
</dbReference>
<evidence type="ECO:0000313" key="1">
    <source>
        <dbReference type="EMBL" id="RGD59388.1"/>
    </source>
</evidence>